<protein>
    <submittedName>
        <fullName evidence="2">Uncharacterized protein</fullName>
    </submittedName>
</protein>
<organism evidence="2">
    <name type="scientific">Timema bartmani</name>
    <dbReference type="NCBI Taxonomy" id="61472"/>
    <lineage>
        <taxon>Eukaryota</taxon>
        <taxon>Metazoa</taxon>
        <taxon>Ecdysozoa</taxon>
        <taxon>Arthropoda</taxon>
        <taxon>Hexapoda</taxon>
        <taxon>Insecta</taxon>
        <taxon>Pterygota</taxon>
        <taxon>Neoptera</taxon>
        <taxon>Polyneoptera</taxon>
        <taxon>Phasmatodea</taxon>
        <taxon>Timematodea</taxon>
        <taxon>Timematoidea</taxon>
        <taxon>Timematidae</taxon>
        <taxon>Timema</taxon>
    </lineage>
</organism>
<name>A0A7R9ES98_9NEOP</name>
<accession>A0A7R9ES98</accession>
<feature type="transmembrane region" description="Helical" evidence="1">
    <location>
        <begin position="32"/>
        <end position="52"/>
    </location>
</feature>
<evidence type="ECO:0000256" key="1">
    <source>
        <dbReference type="SAM" id="Phobius"/>
    </source>
</evidence>
<keyword evidence="1" id="KW-0472">Membrane</keyword>
<keyword evidence="1" id="KW-1133">Transmembrane helix</keyword>
<evidence type="ECO:0000313" key="2">
    <source>
        <dbReference type="EMBL" id="CAD7440088.1"/>
    </source>
</evidence>
<dbReference type="InterPro" id="IPR036259">
    <property type="entry name" value="MFS_trans_sf"/>
</dbReference>
<dbReference type="AlphaFoldDB" id="A0A7R9ES98"/>
<keyword evidence="1" id="KW-0812">Transmembrane</keyword>
<sequence length="140" mass="15262">MGWPSTMLPLLQSSPSPLGDDIDAMSADSSSWLGSLMCFGGILSSPFYNYMVNRHSRKLTGYLVGLPGVIGWLLVLTAQSELMLFAGRLFLEVNEGFGNQINLCPDRGLNPGPPAQKSDTLPLDHQVTMSGDRIFLEEWG</sequence>
<proteinExistence type="predicted"/>
<reference evidence="2" key="1">
    <citation type="submission" date="2020-11" db="EMBL/GenBank/DDBJ databases">
        <authorList>
            <person name="Tran Van P."/>
        </authorList>
    </citation>
    <scope>NUCLEOTIDE SEQUENCE</scope>
</reference>
<dbReference type="EMBL" id="OD564873">
    <property type="protein sequence ID" value="CAD7440088.1"/>
    <property type="molecule type" value="Genomic_DNA"/>
</dbReference>
<feature type="transmembrane region" description="Helical" evidence="1">
    <location>
        <begin position="59"/>
        <end position="78"/>
    </location>
</feature>
<gene>
    <name evidence="2" type="ORF">TBIB3V08_LOCUS2615</name>
</gene>
<dbReference type="SUPFAM" id="SSF103473">
    <property type="entry name" value="MFS general substrate transporter"/>
    <property type="match status" value="1"/>
</dbReference>
<dbReference type="Gene3D" id="1.20.1250.20">
    <property type="entry name" value="MFS general substrate transporter like domains"/>
    <property type="match status" value="1"/>
</dbReference>